<organism evidence="1 2">
    <name type="scientific">Vitis vinifera</name>
    <name type="common">Grape</name>
    <dbReference type="NCBI Taxonomy" id="29760"/>
    <lineage>
        <taxon>Eukaryota</taxon>
        <taxon>Viridiplantae</taxon>
        <taxon>Streptophyta</taxon>
        <taxon>Embryophyta</taxon>
        <taxon>Tracheophyta</taxon>
        <taxon>Spermatophyta</taxon>
        <taxon>Magnoliopsida</taxon>
        <taxon>eudicotyledons</taxon>
        <taxon>Gunneridae</taxon>
        <taxon>Pentapetalae</taxon>
        <taxon>rosids</taxon>
        <taxon>Vitales</taxon>
        <taxon>Vitaceae</taxon>
        <taxon>Viteae</taxon>
        <taxon>Vitis</taxon>
    </lineage>
</organism>
<name>A0A438IGS2_VITVI</name>
<reference evidence="1 2" key="1">
    <citation type="journal article" date="2018" name="PLoS Genet.">
        <title>Population sequencing reveals clonal diversity and ancestral inbreeding in the grapevine cultivar Chardonnay.</title>
        <authorList>
            <person name="Roach M.J."/>
            <person name="Johnson D.L."/>
            <person name="Bohlmann J."/>
            <person name="van Vuuren H.J."/>
            <person name="Jones S.J."/>
            <person name="Pretorius I.S."/>
            <person name="Schmidt S.A."/>
            <person name="Borneman A.R."/>
        </authorList>
    </citation>
    <scope>NUCLEOTIDE SEQUENCE [LARGE SCALE GENOMIC DNA]</scope>
    <source>
        <strain evidence="2">cv. Chardonnay</strain>
        <tissue evidence="1">Leaf</tissue>
    </source>
</reference>
<accession>A0A438IGS2</accession>
<comment type="caution">
    <text evidence="1">The sequence shown here is derived from an EMBL/GenBank/DDBJ whole genome shotgun (WGS) entry which is preliminary data.</text>
</comment>
<dbReference type="EMBL" id="QGNW01000111">
    <property type="protein sequence ID" value="RVW95867.1"/>
    <property type="molecule type" value="Genomic_DNA"/>
</dbReference>
<sequence length="319" mass="36355">MADKTIGGCVRTPCPDAFCRDAMPQQKTYAEMEKLRPERLGDSVWVELGERELPVRKNQLDRCLVGWWEVDSVHVPDLDLVKSWASHLWVLVRGKRRLKENVLHLTRWNPKVGCFGQGVGIKEAWVRVVGLPLFTCGVKRQYLISNRMTLGIMETEVCDIESKRYCVIFPEGRGLLRGWNTLAEKLRYHGVVSLVRFLDSRGSETEERIVDKDTGGNGKTEARKSLSEAKRVLVRGKRRLKENVLHLTRWNPEVGCFGQGVGIKEAWVRVVGLPLHMWSKEVFKKIADGCGGFIVVDEDTTFLHGVTMNEDFKKFFSGL</sequence>
<dbReference type="AlphaFoldDB" id="A0A438IGS2"/>
<dbReference type="PANTHER" id="PTHR34427:SF5">
    <property type="entry name" value="DUF4283 DOMAIN-CONTAINING PROTEIN"/>
    <property type="match status" value="1"/>
</dbReference>
<dbReference type="Proteomes" id="UP000288805">
    <property type="component" value="Unassembled WGS sequence"/>
</dbReference>
<protein>
    <submittedName>
        <fullName evidence="1">Uncharacterized protein</fullName>
    </submittedName>
</protein>
<evidence type="ECO:0000313" key="2">
    <source>
        <dbReference type="Proteomes" id="UP000288805"/>
    </source>
</evidence>
<proteinExistence type="predicted"/>
<evidence type="ECO:0000313" key="1">
    <source>
        <dbReference type="EMBL" id="RVW95867.1"/>
    </source>
</evidence>
<gene>
    <name evidence="1" type="ORF">CK203_025792</name>
</gene>
<dbReference type="PANTHER" id="PTHR34427">
    <property type="entry name" value="DUF4283 DOMAIN PROTEIN"/>
    <property type="match status" value="1"/>
</dbReference>